<evidence type="ECO:0000313" key="2">
    <source>
        <dbReference type="EMBL" id="MBW0468074.1"/>
    </source>
</evidence>
<feature type="region of interest" description="Disordered" evidence="1">
    <location>
        <begin position="97"/>
        <end position="128"/>
    </location>
</feature>
<keyword evidence="3" id="KW-1185">Reference proteome</keyword>
<accession>A0A9Q3BLK0</accession>
<feature type="compositionally biased region" description="Basic and acidic residues" evidence="1">
    <location>
        <begin position="119"/>
        <end position="128"/>
    </location>
</feature>
<dbReference type="AlphaFoldDB" id="A0A9Q3BLK0"/>
<proteinExistence type="predicted"/>
<dbReference type="EMBL" id="AVOT02001764">
    <property type="protein sequence ID" value="MBW0468074.1"/>
    <property type="molecule type" value="Genomic_DNA"/>
</dbReference>
<evidence type="ECO:0000256" key="1">
    <source>
        <dbReference type="SAM" id="MobiDB-lite"/>
    </source>
</evidence>
<sequence length="138" mass="15484">MYYINAFSLLVYEAITAIENQIGPLDGEKLATLSIFFAVPQLRDHITAALNTRLSTNPHLKIHANDLLDVIRQIKTASPSFDHSTNIVRINASFPGHKNWNDGQKNHSTSAPRSIPHNNKQEKHTKSFDPSKPCFYCG</sequence>
<protein>
    <submittedName>
        <fullName evidence="2">Uncharacterized protein</fullName>
    </submittedName>
</protein>
<feature type="compositionally biased region" description="Polar residues" evidence="1">
    <location>
        <begin position="101"/>
        <end position="118"/>
    </location>
</feature>
<reference evidence="2" key="1">
    <citation type="submission" date="2021-03" db="EMBL/GenBank/DDBJ databases">
        <title>Draft genome sequence of rust myrtle Austropuccinia psidii MF-1, a brazilian biotype.</title>
        <authorList>
            <person name="Quecine M.C."/>
            <person name="Pachon D.M.R."/>
            <person name="Bonatelli M.L."/>
            <person name="Correr F.H."/>
            <person name="Franceschini L.M."/>
            <person name="Leite T.F."/>
            <person name="Margarido G.R.A."/>
            <person name="Almeida C.A."/>
            <person name="Ferrarezi J.A."/>
            <person name="Labate C.A."/>
        </authorList>
    </citation>
    <scope>NUCLEOTIDE SEQUENCE</scope>
    <source>
        <strain evidence="2">MF-1</strain>
    </source>
</reference>
<organism evidence="2 3">
    <name type="scientific">Austropuccinia psidii MF-1</name>
    <dbReference type="NCBI Taxonomy" id="1389203"/>
    <lineage>
        <taxon>Eukaryota</taxon>
        <taxon>Fungi</taxon>
        <taxon>Dikarya</taxon>
        <taxon>Basidiomycota</taxon>
        <taxon>Pucciniomycotina</taxon>
        <taxon>Pucciniomycetes</taxon>
        <taxon>Pucciniales</taxon>
        <taxon>Sphaerophragmiaceae</taxon>
        <taxon>Austropuccinia</taxon>
    </lineage>
</organism>
<gene>
    <name evidence="2" type="ORF">O181_007789</name>
</gene>
<dbReference type="Proteomes" id="UP000765509">
    <property type="component" value="Unassembled WGS sequence"/>
</dbReference>
<evidence type="ECO:0000313" key="3">
    <source>
        <dbReference type="Proteomes" id="UP000765509"/>
    </source>
</evidence>
<comment type="caution">
    <text evidence="2">The sequence shown here is derived from an EMBL/GenBank/DDBJ whole genome shotgun (WGS) entry which is preliminary data.</text>
</comment>
<name>A0A9Q3BLK0_9BASI</name>